<dbReference type="InterPro" id="IPR010982">
    <property type="entry name" value="Lambda_DNA-bd_dom_sf"/>
</dbReference>
<gene>
    <name evidence="2" type="ORF">RCFBP_mp10121</name>
</gene>
<reference evidence="2" key="1">
    <citation type="journal article" date="2010" name="BMC Genomics">
        <title>Genomes of three tomato pathogens within the Ralstonia solanacearum species complex reveal significant evolutionary divergence.</title>
        <authorList>
            <person name="Remenant B."/>
            <person name="Coupat-Goutaland B."/>
            <person name="Guidot A."/>
            <person name="Cellier G."/>
            <person name="Wicker E."/>
            <person name="Allen C."/>
            <person name="Fegan M."/>
            <person name="Pruvost O."/>
            <person name="Elbaz M."/>
            <person name="Calteau A."/>
            <person name="Salvignol G."/>
            <person name="Mornico D."/>
            <person name="Mangenot S."/>
            <person name="Barbe V."/>
            <person name="Medigue C."/>
            <person name="Prior P."/>
        </authorList>
    </citation>
    <scope>NUCLEOTIDE SEQUENCE [LARGE SCALE GENOMIC DNA]</scope>
    <source>
        <strain evidence="2">CFBP2957</strain>
        <plasmid evidence="2">RCFBPv3_mp</plasmid>
    </source>
</reference>
<dbReference type="PATRIC" id="fig|859656.5.peg.3358"/>
<proteinExistence type="predicted"/>
<geneLocation type="plasmid" evidence="2">
    <name>RCFBPv3_mp</name>
</geneLocation>
<evidence type="ECO:0000256" key="1">
    <source>
        <dbReference type="SAM" id="MobiDB-lite"/>
    </source>
</evidence>
<dbReference type="GO" id="GO:0003677">
    <property type="term" value="F:DNA binding"/>
    <property type="evidence" value="ECO:0007669"/>
    <property type="project" value="InterPro"/>
</dbReference>
<dbReference type="EMBL" id="FP885907">
    <property type="protein sequence ID" value="CBJ52912.1"/>
    <property type="molecule type" value="Genomic_DNA"/>
</dbReference>
<evidence type="ECO:0000313" key="2">
    <source>
        <dbReference type="EMBL" id="CBJ52912.1"/>
    </source>
</evidence>
<sequence length="226" mass="24710">MRQRRMLQRQIARSVGVSASTVSRVLTRAGLSKLSDLQPHEPVQRYEHAAPGDLLHIDTKKLGRIERLSHRVTGNRRDSVDGAGWEMLFVAVDDHARIAFTTMHPDEKRTSAVQFLCDAVAYYAGLGTPSDGCSPTTVRPSAHASSRRPARRSGLDTSSRARTARRPTARPSASSSRPCASGPMFGRTRTHTSVLKPWPVGSITTTGIGRTPVPLCLGFQRRETTS</sequence>
<protein>
    <submittedName>
        <fullName evidence="2">Putative transposase</fullName>
    </submittedName>
</protein>
<feature type="region of interest" description="Disordered" evidence="1">
    <location>
        <begin position="131"/>
        <end position="204"/>
    </location>
</feature>
<dbReference type="Gene3D" id="1.10.260.40">
    <property type="entry name" value="lambda repressor-like DNA-binding domains"/>
    <property type="match status" value="1"/>
</dbReference>
<dbReference type="AlphaFoldDB" id="D8P778"/>
<keyword evidence="2" id="KW-0614">Plasmid</keyword>
<feature type="compositionally biased region" description="Low complexity" evidence="1">
    <location>
        <begin position="169"/>
        <end position="178"/>
    </location>
</feature>
<reference evidence="2" key="2">
    <citation type="submission" date="2010-02" db="EMBL/GenBank/DDBJ databases">
        <authorList>
            <person name="Genoscope - CEA"/>
        </authorList>
    </citation>
    <scope>NUCLEOTIDE SEQUENCE</scope>
    <source>
        <strain evidence="2">CFBP2957</strain>
        <plasmid evidence="2">RCFBPv3_mp</plasmid>
    </source>
</reference>
<organism evidence="2">
    <name type="scientific">Ralstonia solanacearum CFBP2957</name>
    <dbReference type="NCBI Taxonomy" id="859656"/>
    <lineage>
        <taxon>Bacteria</taxon>
        <taxon>Pseudomonadati</taxon>
        <taxon>Pseudomonadota</taxon>
        <taxon>Betaproteobacteria</taxon>
        <taxon>Burkholderiales</taxon>
        <taxon>Burkholderiaceae</taxon>
        <taxon>Ralstonia</taxon>
        <taxon>Ralstonia solanacearum species complex</taxon>
    </lineage>
</organism>
<accession>D8P778</accession>
<name>D8P778_RALSL</name>